<comment type="caution">
    <text evidence="2">The sequence shown here is derived from an EMBL/GenBank/DDBJ whole genome shotgun (WGS) entry which is preliminary data.</text>
</comment>
<dbReference type="RefSeq" id="WP_146406489.1">
    <property type="nucleotide sequence ID" value="NZ_SJPU01000001.1"/>
</dbReference>
<accession>A0A5C6C8L8</accession>
<reference evidence="2 3" key="1">
    <citation type="journal article" date="2020" name="Antonie Van Leeuwenhoek">
        <title>Rhodopirellula heiligendammensis sp. nov., Rhodopirellula pilleata sp. nov., and Rhodopirellula solitaria sp. nov. isolated from natural or artificial marine surfaces in Northern Germany and California, USA, and emended description of the genus Rhodopirellula.</title>
        <authorList>
            <person name="Kallscheuer N."/>
            <person name="Wiegand S."/>
            <person name="Jogler M."/>
            <person name="Boedeker C."/>
            <person name="Peeters S.H."/>
            <person name="Rast P."/>
            <person name="Heuer A."/>
            <person name="Jetten M.S.M."/>
            <person name="Rohde M."/>
            <person name="Jogler C."/>
        </authorList>
    </citation>
    <scope>NUCLEOTIDE SEQUENCE [LARGE SCALE GENOMIC DNA]</scope>
    <source>
        <strain evidence="2 3">Poly21</strain>
    </source>
</reference>
<feature type="transmembrane region" description="Helical" evidence="1">
    <location>
        <begin position="12"/>
        <end position="34"/>
    </location>
</feature>
<evidence type="ECO:0000313" key="2">
    <source>
        <dbReference type="EMBL" id="TWU19736.1"/>
    </source>
</evidence>
<evidence type="ECO:0000256" key="1">
    <source>
        <dbReference type="SAM" id="Phobius"/>
    </source>
</evidence>
<evidence type="ECO:0000313" key="3">
    <source>
        <dbReference type="Proteomes" id="UP000319908"/>
    </source>
</evidence>
<dbReference type="AlphaFoldDB" id="A0A5C6C8L8"/>
<protein>
    <submittedName>
        <fullName evidence="2">Uncharacterized protein</fullName>
    </submittedName>
</protein>
<gene>
    <name evidence="2" type="ORF">Poly21_19110</name>
</gene>
<keyword evidence="3" id="KW-1185">Reference proteome</keyword>
<sequence>MAPVVETGSKPSGSWFGVAGISLIHLLAFGALYLTVVQLCWAAQHHYSAYGIADTEEFSRLRTVSNYVANYTPFIVILMFAETLFVARCIRKRKWWASAYSHTVVFLIGFAMFVSTAWMVHPMAWSAPAGAVAPVATDAASTAVHDSFALVP</sequence>
<keyword evidence="1" id="KW-1133">Transmembrane helix</keyword>
<dbReference type="Proteomes" id="UP000319908">
    <property type="component" value="Unassembled WGS sequence"/>
</dbReference>
<keyword evidence="1" id="KW-0472">Membrane</keyword>
<name>A0A5C6C8L8_9BACT</name>
<organism evidence="2 3">
    <name type="scientific">Allorhodopirellula heiligendammensis</name>
    <dbReference type="NCBI Taxonomy" id="2714739"/>
    <lineage>
        <taxon>Bacteria</taxon>
        <taxon>Pseudomonadati</taxon>
        <taxon>Planctomycetota</taxon>
        <taxon>Planctomycetia</taxon>
        <taxon>Pirellulales</taxon>
        <taxon>Pirellulaceae</taxon>
        <taxon>Allorhodopirellula</taxon>
    </lineage>
</organism>
<feature type="transmembrane region" description="Helical" evidence="1">
    <location>
        <begin position="99"/>
        <end position="120"/>
    </location>
</feature>
<keyword evidence="1" id="KW-0812">Transmembrane</keyword>
<dbReference type="OrthoDB" id="290894at2"/>
<dbReference type="EMBL" id="SJPU01000001">
    <property type="protein sequence ID" value="TWU19736.1"/>
    <property type="molecule type" value="Genomic_DNA"/>
</dbReference>
<proteinExistence type="predicted"/>